<dbReference type="PANTHER" id="PTHR48102:SF3">
    <property type="entry name" value="ATP-DEPENDENT PROTEASE ATPASE SUBUNIT HSLU"/>
    <property type="match status" value="1"/>
</dbReference>
<evidence type="ECO:0000259" key="7">
    <source>
        <dbReference type="SMART" id="SM01086"/>
    </source>
</evidence>
<keyword evidence="5" id="KW-0963">Cytoplasm</keyword>
<dbReference type="SMART" id="SM00382">
    <property type="entry name" value="AAA"/>
    <property type="match status" value="1"/>
</dbReference>
<gene>
    <name evidence="5" type="primary">hslU</name>
    <name evidence="8" type="ORF">DT603_13590</name>
</gene>
<dbReference type="NCBIfam" id="NF003544">
    <property type="entry name" value="PRK05201.1"/>
    <property type="match status" value="1"/>
</dbReference>
<dbReference type="HAMAP" id="MF_00249">
    <property type="entry name" value="HslU"/>
    <property type="match status" value="1"/>
</dbReference>
<comment type="similarity">
    <text evidence="1 5">Belongs to the ClpX chaperone family. HslU subfamily.</text>
</comment>
<evidence type="ECO:0000256" key="1">
    <source>
        <dbReference type="ARBA" id="ARBA00009771"/>
    </source>
</evidence>
<dbReference type="InterPro" id="IPR003593">
    <property type="entry name" value="AAA+_ATPase"/>
</dbReference>
<dbReference type="Gene3D" id="3.40.50.300">
    <property type="entry name" value="P-loop containing nucleotide triphosphate hydrolases"/>
    <property type="match status" value="2"/>
</dbReference>
<sequence length="457" mass="51097">MSDKPFNNNATMTPREIVQELDRHIVGQHGAKRAVAIALRNRWRRMQLQPDLREEVMPKNILMIGPTGVGKTEIARRLATLANAPFVKVEATRFTEVGYVGKDVEQIVRDLADTAVKMYREQAKVRVRTQAEERAEDRILDALLPRRSTGIGFDAEAARHEPSAQDGDTRTKFRRMLRAGELDEREIELELSANVSMDIMTPPGMEEMGQQLRQMFSSMGTPKSHARTLTIKAARPQLVEEEAAKLVNEDDIRTAAIEACEQNGIVFIDEIDKVAKRGGNMSGGDVSREGVQRDLLPLVEGSNVSTKYGTVKTDHILFIASGAFHLAKPSDLIPELQGRFPIRVELSALSKDDFVRILTEPKAALTRQYEALLQTEGVALDFTADAVDRLAEIAAQVNERQENIGARRLHTVLERLLDTLSYEAPDRDGQKVSIDKAYVDQHLGELVQDPDLSRYIL</sequence>
<dbReference type="InterPro" id="IPR027417">
    <property type="entry name" value="P-loop_NTPase"/>
</dbReference>
<feature type="domain" description="Clp ATPase C-terminal" evidence="7">
    <location>
        <begin position="349"/>
        <end position="448"/>
    </location>
</feature>
<dbReference type="InterPro" id="IPR019489">
    <property type="entry name" value="Clp_ATPase_C"/>
</dbReference>
<dbReference type="NCBIfam" id="TIGR00390">
    <property type="entry name" value="hslU"/>
    <property type="match status" value="1"/>
</dbReference>
<keyword evidence="9" id="KW-1185">Reference proteome</keyword>
<keyword evidence="4 5" id="KW-0143">Chaperone</keyword>
<feature type="domain" description="AAA+ ATPase" evidence="6">
    <location>
        <begin position="57"/>
        <end position="346"/>
    </location>
</feature>
<keyword evidence="8" id="KW-0645">Protease</keyword>
<comment type="function">
    <text evidence="5">ATPase subunit of a proteasome-like degradation complex; this subunit has chaperone activity. The binding of ATP and its subsequent hydrolysis by HslU are essential for unfolding of protein substrates subsequently hydrolyzed by HslV. HslU recognizes the N-terminal part of its protein substrates and unfolds these before they are guided to HslV for hydrolysis.</text>
</comment>
<evidence type="ECO:0000256" key="4">
    <source>
        <dbReference type="ARBA" id="ARBA00023186"/>
    </source>
</evidence>
<protein>
    <recommendedName>
        <fullName evidence="5">ATP-dependent protease ATPase subunit HslU</fullName>
    </recommendedName>
    <alternativeName>
        <fullName evidence="5">Unfoldase HslU</fullName>
    </alternativeName>
</protein>
<dbReference type="EMBL" id="QOVG01000009">
    <property type="protein sequence ID" value="NDK39871.1"/>
    <property type="molecule type" value="Genomic_DNA"/>
</dbReference>
<dbReference type="GO" id="GO:0008233">
    <property type="term" value="F:peptidase activity"/>
    <property type="evidence" value="ECO:0007669"/>
    <property type="project" value="UniProtKB-KW"/>
</dbReference>
<dbReference type="InterPro" id="IPR003959">
    <property type="entry name" value="ATPase_AAA_core"/>
</dbReference>
<organism evidence="8 9">
    <name type="scientific">Pseudoxanthomonas gei</name>
    <dbReference type="NCBI Taxonomy" id="1383030"/>
    <lineage>
        <taxon>Bacteria</taxon>
        <taxon>Pseudomonadati</taxon>
        <taxon>Pseudomonadota</taxon>
        <taxon>Gammaproteobacteria</taxon>
        <taxon>Lysobacterales</taxon>
        <taxon>Lysobacteraceae</taxon>
        <taxon>Pseudoxanthomonas</taxon>
    </lineage>
</organism>
<evidence type="ECO:0000256" key="5">
    <source>
        <dbReference type="HAMAP-Rule" id="MF_00249"/>
    </source>
</evidence>
<dbReference type="Pfam" id="PF00004">
    <property type="entry name" value="AAA"/>
    <property type="match status" value="1"/>
</dbReference>
<comment type="caution">
    <text evidence="8">The sequence shown here is derived from an EMBL/GenBank/DDBJ whole genome shotgun (WGS) entry which is preliminary data.</text>
</comment>
<evidence type="ECO:0000313" key="8">
    <source>
        <dbReference type="EMBL" id="NDK39871.1"/>
    </source>
</evidence>
<comment type="subunit">
    <text evidence="5">A double ring-shaped homohexamer of HslV is capped on each side by a ring-shaped HslU homohexamer. The assembly of the HslU/HslV complex is dependent on binding of ATP.</text>
</comment>
<dbReference type="GO" id="GO:0006508">
    <property type="term" value="P:proteolysis"/>
    <property type="evidence" value="ECO:0007669"/>
    <property type="project" value="UniProtKB-KW"/>
</dbReference>
<dbReference type="Proteomes" id="UP001429354">
    <property type="component" value="Unassembled WGS sequence"/>
</dbReference>
<comment type="subcellular location">
    <subcellularLocation>
        <location evidence="5">Cytoplasm</location>
    </subcellularLocation>
</comment>
<dbReference type="Pfam" id="PF07724">
    <property type="entry name" value="AAA_2"/>
    <property type="match status" value="1"/>
</dbReference>
<name>A0ABX0AI19_9GAMM</name>
<dbReference type="CDD" id="cd19498">
    <property type="entry name" value="RecA-like_HslU"/>
    <property type="match status" value="1"/>
</dbReference>
<dbReference type="SUPFAM" id="SSF52540">
    <property type="entry name" value="P-loop containing nucleoside triphosphate hydrolases"/>
    <property type="match status" value="1"/>
</dbReference>
<evidence type="ECO:0000313" key="9">
    <source>
        <dbReference type="Proteomes" id="UP001429354"/>
    </source>
</evidence>
<dbReference type="Gene3D" id="1.10.8.60">
    <property type="match status" value="1"/>
</dbReference>
<feature type="binding site" evidence="5">
    <location>
        <position position="335"/>
    </location>
    <ligand>
        <name>ATP</name>
        <dbReference type="ChEBI" id="CHEBI:30616"/>
    </ligand>
</feature>
<evidence type="ECO:0000256" key="2">
    <source>
        <dbReference type="ARBA" id="ARBA00022741"/>
    </source>
</evidence>
<dbReference type="InterPro" id="IPR004491">
    <property type="entry name" value="HslU"/>
</dbReference>
<keyword evidence="2 5" id="KW-0547">Nucleotide-binding</keyword>
<keyword evidence="8" id="KW-0378">Hydrolase</keyword>
<accession>A0ABX0AI19</accession>
<dbReference type="Gene3D" id="1.10.8.10">
    <property type="entry name" value="DNA helicase RuvA subunit, C-terminal domain"/>
    <property type="match status" value="1"/>
</dbReference>
<reference evidence="8 9" key="1">
    <citation type="submission" date="2018-07" db="EMBL/GenBank/DDBJ databases">
        <title>Whole genome Sequencing of Pseudoxanthomonas gei KCTC 32298 (T).</title>
        <authorList>
            <person name="Kumar S."/>
            <person name="Bansal K."/>
            <person name="Kaur A."/>
            <person name="Patil P."/>
            <person name="Sharma S."/>
            <person name="Patil P.B."/>
        </authorList>
    </citation>
    <scope>NUCLEOTIDE SEQUENCE [LARGE SCALE GENOMIC DNA]</scope>
    <source>
        <strain evidence="8 9">KCTC 32298</strain>
    </source>
</reference>
<feature type="binding site" evidence="5">
    <location>
        <position position="407"/>
    </location>
    <ligand>
        <name>ATP</name>
        <dbReference type="ChEBI" id="CHEBI:30616"/>
    </ligand>
</feature>
<proteinExistence type="inferred from homology"/>
<dbReference type="PANTHER" id="PTHR48102">
    <property type="entry name" value="ATP-DEPENDENT CLP PROTEASE ATP-BINDING SUBUNIT CLPX-LIKE, MITOCHONDRIAL-RELATED"/>
    <property type="match status" value="1"/>
</dbReference>
<evidence type="ECO:0000256" key="3">
    <source>
        <dbReference type="ARBA" id="ARBA00022840"/>
    </source>
</evidence>
<feature type="binding site" evidence="5">
    <location>
        <begin position="68"/>
        <end position="73"/>
    </location>
    <ligand>
        <name>ATP</name>
        <dbReference type="ChEBI" id="CHEBI:30616"/>
    </ligand>
</feature>
<dbReference type="RefSeq" id="WP_162350523.1">
    <property type="nucleotide sequence ID" value="NZ_QOVG01000009.1"/>
</dbReference>
<feature type="binding site" evidence="5">
    <location>
        <position position="26"/>
    </location>
    <ligand>
        <name>ATP</name>
        <dbReference type="ChEBI" id="CHEBI:30616"/>
    </ligand>
</feature>
<feature type="binding site" evidence="5">
    <location>
        <position position="269"/>
    </location>
    <ligand>
        <name>ATP</name>
        <dbReference type="ChEBI" id="CHEBI:30616"/>
    </ligand>
</feature>
<dbReference type="InterPro" id="IPR050052">
    <property type="entry name" value="ATP-dep_Clp_protease_ClpX"/>
</dbReference>
<dbReference type="SMART" id="SM01086">
    <property type="entry name" value="ClpB_D2-small"/>
    <property type="match status" value="1"/>
</dbReference>
<keyword evidence="3 5" id="KW-0067">ATP-binding</keyword>
<evidence type="ECO:0000259" key="6">
    <source>
        <dbReference type="SMART" id="SM00382"/>
    </source>
</evidence>